<accession>A0A382RM85</accession>
<evidence type="ECO:0000313" key="1">
    <source>
        <dbReference type="EMBL" id="SVC98756.1"/>
    </source>
</evidence>
<dbReference type="AlphaFoldDB" id="A0A382RM85"/>
<feature type="non-terminal residue" evidence="1">
    <location>
        <position position="1"/>
    </location>
</feature>
<reference evidence="1" key="1">
    <citation type="submission" date="2018-05" db="EMBL/GenBank/DDBJ databases">
        <authorList>
            <person name="Lanie J.A."/>
            <person name="Ng W.-L."/>
            <person name="Kazmierczak K.M."/>
            <person name="Andrzejewski T.M."/>
            <person name="Davidsen T.M."/>
            <person name="Wayne K.J."/>
            <person name="Tettelin H."/>
            <person name="Glass J.I."/>
            <person name="Rusch D."/>
            <person name="Podicherti R."/>
            <person name="Tsui H.-C.T."/>
            <person name="Winkler M.E."/>
        </authorList>
    </citation>
    <scope>NUCLEOTIDE SEQUENCE</scope>
</reference>
<evidence type="ECO:0008006" key="2">
    <source>
        <dbReference type="Google" id="ProtNLM"/>
    </source>
</evidence>
<gene>
    <name evidence="1" type="ORF">METZ01_LOCUS351610</name>
</gene>
<dbReference type="EMBL" id="UINC01122752">
    <property type="protein sequence ID" value="SVC98756.1"/>
    <property type="molecule type" value="Genomic_DNA"/>
</dbReference>
<organism evidence="1">
    <name type="scientific">marine metagenome</name>
    <dbReference type="NCBI Taxonomy" id="408172"/>
    <lineage>
        <taxon>unclassified sequences</taxon>
        <taxon>metagenomes</taxon>
        <taxon>ecological metagenomes</taxon>
    </lineage>
</organism>
<name>A0A382RM85_9ZZZZ</name>
<protein>
    <recommendedName>
        <fullName evidence="2">Gfo/Idh/MocA-like oxidoreductase C-terminal domain-containing protein</fullName>
    </recommendedName>
</protein>
<proteinExistence type="predicted"/>
<sequence>SSGIDGLKALELIFAIYHSAQLKGKKIKLK</sequence>